<evidence type="ECO:0000259" key="3">
    <source>
        <dbReference type="Pfam" id="PF01757"/>
    </source>
</evidence>
<proteinExistence type="predicted"/>
<keyword evidence="2" id="KW-0812">Transmembrane</keyword>
<name>A0A5C5Y3H1_9PLAN</name>
<feature type="transmembrane region" description="Helical" evidence="2">
    <location>
        <begin position="183"/>
        <end position="205"/>
    </location>
</feature>
<evidence type="ECO:0000313" key="5">
    <source>
        <dbReference type="Proteomes" id="UP000317238"/>
    </source>
</evidence>
<dbReference type="OrthoDB" id="279214at2"/>
<protein>
    <submittedName>
        <fullName evidence="4">Acyltransferase family protein</fullName>
    </submittedName>
</protein>
<organism evidence="4 5">
    <name type="scientific">Crateriforma conspicua</name>
    <dbReference type="NCBI Taxonomy" id="2527996"/>
    <lineage>
        <taxon>Bacteria</taxon>
        <taxon>Pseudomonadati</taxon>
        <taxon>Planctomycetota</taxon>
        <taxon>Planctomycetia</taxon>
        <taxon>Planctomycetales</taxon>
        <taxon>Planctomycetaceae</taxon>
        <taxon>Crateriforma</taxon>
    </lineage>
</organism>
<gene>
    <name evidence="4" type="ORF">Pan14r_24870</name>
</gene>
<dbReference type="GO" id="GO:0016747">
    <property type="term" value="F:acyltransferase activity, transferring groups other than amino-acyl groups"/>
    <property type="evidence" value="ECO:0007669"/>
    <property type="project" value="InterPro"/>
</dbReference>
<dbReference type="Pfam" id="PF01757">
    <property type="entry name" value="Acyl_transf_3"/>
    <property type="match status" value="1"/>
</dbReference>
<keyword evidence="4" id="KW-0012">Acyltransferase</keyword>
<feature type="domain" description="Acyltransferase 3" evidence="3">
    <location>
        <begin position="40"/>
        <end position="124"/>
    </location>
</feature>
<evidence type="ECO:0000256" key="1">
    <source>
        <dbReference type="SAM" id="MobiDB-lite"/>
    </source>
</evidence>
<dbReference type="EMBL" id="SJPL01000001">
    <property type="protein sequence ID" value="TWT70187.1"/>
    <property type="molecule type" value="Genomic_DNA"/>
</dbReference>
<keyword evidence="4" id="KW-0808">Transferase</keyword>
<feature type="compositionally biased region" description="Basic residues" evidence="1">
    <location>
        <begin position="1"/>
        <end position="15"/>
    </location>
</feature>
<accession>A0A5C5Y3H1</accession>
<dbReference type="InterPro" id="IPR002656">
    <property type="entry name" value="Acyl_transf_3_dom"/>
</dbReference>
<dbReference type="Proteomes" id="UP000317238">
    <property type="component" value="Unassembled WGS sequence"/>
</dbReference>
<keyword evidence="5" id="KW-1185">Reference proteome</keyword>
<feature type="transmembrane region" description="Helical" evidence="2">
    <location>
        <begin position="100"/>
        <end position="120"/>
    </location>
</feature>
<evidence type="ECO:0000313" key="4">
    <source>
        <dbReference type="EMBL" id="TWT70187.1"/>
    </source>
</evidence>
<keyword evidence="2" id="KW-1133">Transmembrane helix</keyword>
<reference evidence="4 5" key="1">
    <citation type="submission" date="2019-02" db="EMBL/GenBank/DDBJ databases">
        <title>Deep-cultivation of Planctomycetes and their phenomic and genomic characterization uncovers novel biology.</title>
        <authorList>
            <person name="Wiegand S."/>
            <person name="Jogler M."/>
            <person name="Boedeker C."/>
            <person name="Pinto D."/>
            <person name="Vollmers J."/>
            <person name="Rivas-Marin E."/>
            <person name="Kohn T."/>
            <person name="Peeters S.H."/>
            <person name="Heuer A."/>
            <person name="Rast P."/>
            <person name="Oberbeckmann S."/>
            <person name="Bunk B."/>
            <person name="Jeske O."/>
            <person name="Meyerdierks A."/>
            <person name="Storesund J.E."/>
            <person name="Kallscheuer N."/>
            <person name="Luecker S."/>
            <person name="Lage O.M."/>
            <person name="Pohl T."/>
            <person name="Merkel B.J."/>
            <person name="Hornburger P."/>
            <person name="Mueller R.-W."/>
            <person name="Bruemmer F."/>
            <person name="Labrenz M."/>
            <person name="Spormann A.M."/>
            <person name="Op Den Camp H."/>
            <person name="Overmann J."/>
            <person name="Amann R."/>
            <person name="Jetten M.S.M."/>
            <person name="Mascher T."/>
            <person name="Medema M.H."/>
            <person name="Devos D.P."/>
            <person name="Kaster A.-K."/>
            <person name="Ovreas L."/>
            <person name="Rohde M."/>
            <person name="Galperin M.Y."/>
            <person name="Jogler C."/>
        </authorList>
    </citation>
    <scope>NUCLEOTIDE SEQUENCE [LARGE SCALE GENOMIC DNA]</scope>
    <source>
        <strain evidence="4 5">Pan14r</strain>
    </source>
</reference>
<comment type="caution">
    <text evidence="4">The sequence shown here is derived from an EMBL/GenBank/DDBJ whole genome shotgun (WGS) entry which is preliminary data.</text>
</comment>
<feature type="transmembrane region" description="Helical" evidence="2">
    <location>
        <begin position="76"/>
        <end position="93"/>
    </location>
</feature>
<feature type="transmembrane region" description="Helical" evidence="2">
    <location>
        <begin position="126"/>
        <end position="154"/>
    </location>
</feature>
<dbReference type="AlphaFoldDB" id="A0A5C5Y3H1"/>
<sequence>MKKAKKRRVRPKSSRKSSASSQSNVPGGRSSEAATLPPRNAALDTLRGLAIVLMLVDHAAAYWFDVRIELTSVRLITRLSMPLFCLLLGYFLPTDRRFRAVRLLQILAAAVAVNLVYWPLNHQLEILASLLLAAVVGTAMGRTAPLMLASILFYRLDPVSRWFDYQPTLVFALVGQGAMLRRFGIGPAIASGLALLGITISGHWIRPTDTHRFVVWFSLPATILVDLGRRFPDFRVTGLDWLGRHPLSIYVAHFYVIAAIAWALGGN</sequence>
<feature type="region of interest" description="Disordered" evidence="1">
    <location>
        <begin position="1"/>
        <end position="35"/>
    </location>
</feature>
<feature type="transmembrane region" description="Helical" evidence="2">
    <location>
        <begin position="247"/>
        <end position="265"/>
    </location>
</feature>
<evidence type="ECO:0000256" key="2">
    <source>
        <dbReference type="SAM" id="Phobius"/>
    </source>
</evidence>
<keyword evidence="2" id="KW-0472">Membrane</keyword>
<feature type="transmembrane region" description="Helical" evidence="2">
    <location>
        <begin position="211"/>
        <end position="227"/>
    </location>
</feature>